<reference evidence="7 8" key="1">
    <citation type="submission" date="2014-04" db="EMBL/GenBank/DDBJ databases">
        <title>Genome evolution of avian class.</title>
        <authorList>
            <person name="Zhang G."/>
            <person name="Li C."/>
        </authorList>
    </citation>
    <scope>NUCLEOTIDE SEQUENCE [LARGE SCALE GENOMIC DNA]</scope>
    <source>
        <strain evidence="7">BGI_N308</strain>
    </source>
</reference>
<organism evidence="7 8">
    <name type="scientific">Struthio camelus australis</name>
    <dbReference type="NCBI Taxonomy" id="441894"/>
    <lineage>
        <taxon>Eukaryota</taxon>
        <taxon>Metazoa</taxon>
        <taxon>Chordata</taxon>
        <taxon>Craniata</taxon>
        <taxon>Vertebrata</taxon>
        <taxon>Euteleostomi</taxon>
        <taxon>Archelosauria</taxon>
        <taxon>Archosauria</taxon>
        <taxon>Dinosauria</taxon>
        <taxon>Saurischia</taxon>
        <taxon>Theropoda</taxon>
        <taxon>Coelurosauria</taxon>
        <taxon>Aves</taxon>
        <taxon>Palaeognathae</taxon>
        <taxon>Struthioniformes</taxon>
        <taxon>Struthionidae</taxon>
        <taxon>Struthio</taxon>
    </lineage>
</organism>
<dbReference type="Gene3D" id="2.40.50.140">
    <property type="entry name" value="Nucleic acid-binding proteins"/>
    <property type="match status" value="1"/>
</dbReference>
<dbReference type="InterPro" id="IPR003029">
    <property type="entry name" value="S1_domain"/>
</dbReference>
<evidence type="ECO:0000313" key="8">
    <source>
        <dbReference type="Proteomes" id="UP000053584"/>
    </source>
</evidence>
<proteinExistence type="predicted"/>
<evidence type="ECO:0000313" key="7">
    <source>
        <dbReference type="EMBL" id="KFV76050.1"/>
    </source>
</evidence>
<feature type="non-terminal residue" evidence="7">
    <location>
        <position position="588"/>
    </location>
</feature>
<dbReference type="SMART" id="SM00316">
    <property type="entry name" value="S1"/>
    <property type="match status" value="1"/>
</dbReference>
<dbReference type="SUPFAM" id="SSF50249">
    <property type="entry name" value="Nucleic acid-binding proteins"/>
    <property type="match status" value="1"/>
</dbReference>
<feature type="region of interest" description="Disordered" evidence="5">
    <location>
        <begin position="216"/>
        <end position="243"/>
    </location>
</feature>
<feature type="region of interest" description="Disordered" evidence="5">
    <location>
        <begin position="267"/>
        <end position="298"/>
    </location>
</feature>
<keyword evidence="2" id="KW-0698">rRNA processing</keyword>
<accession>A0A093H9F8</accession>
<evidence type="ECO:0000256" key="2">
    <source>
        <dbReference type="ARBA" id="ARBA00022552"/>
    </source>
</evidence>
<keyword evidence="8" id="KW-1185">Reference proteome</keyword>
<sequence length="588" mass="68320">RCYILCNENGKIQLSLRQSRLNPKSSNKVEDAEITCIKDVKKGQLVRGYVKSVTPSGVFFGLSTSLLGRILFQNVSPYFVQKHSLYERYLPEGKLLTAKVLGVNREENHVELSLLPEDTGMPCILPESLGLPRYDAEEERREGEDKEKREEFKKLKAKRRRGNSEIRIVTLQLELLVRFIPVVPFHHALVSPLLQEAKPKKRKICPADENDSGVEVFCREEEEDDQEEEDTAKKKSKLKKRSEAPRLQVSTGFTWDEDMNAVDVPVLSRKESSESEEEEEDLQSKPKKQTKKEKELEKEKMEKELCKIEAALMDPSRQPQTADDFDRLVLSSPNSSILWLQYMAFHLQATEIEKARAVAERALKTISFREEQEKLNVWVALLNLENMYGTEETLMKVFERAVQYNEPLKVFQHLCDIYANSEKYKQAEELYHTMLKRFRQEKSVWLKYASFLLKQGQTEATHRLLERALKALPAKEHVDVISKFAQLEFRFGDPEHAKALFESTLTSYPKRTDIWSIYMDIMIKHGSQKEVRDIFERVIHLSLAPKRMKFFFKRYLDYEKRYGTAETVLAVKTAALEYVEAKSSLAES</sequence>
<dbReference type="PANTHER" id="PTHR23270:SF10">
    <property type="entry name" value="PROTEIN RRP5 HOMOLOG"/>
    <property type="match status" value="1"/>
</dbReference>
<feature type="non-terminal residue" evidence="7">
    <location>
        <position position="1"/>
    </location>
</feature>
<evidence type="ECO:0000256" key="3">
    <source>
        <dbReference type="ARBA" id="ARBA00022737"/>
    </source>
</evidence>
<dbReference type="GO" id="GO:0032040">
    <property type="term" value="C:small-subunit processome"/>
    <property type="evidence" value="ECO:0007669"/>
    <property type="project" value="TreeGrafter"/>
</dbReference>
<dbReference type="GO" id="GO:0006364">
    <property type="term" value="P:rRNA processing"/>
    <property type="evidence" value="ECO:0007669"/>
    <property type="project" value="UniProtKB-KW"/>
</dbReference>
<dbReference type="Gene3D" id="1.25.40.10">
    <property type="entry name" value="Tetratricopeptide repeat domain"/>
    <property type="match status" value="1"/>
</dbReference>
<dbReference type="InterPro" id="IPR045209">
    <property type="entry name" value="Rrp5"/>
</dbReference>
<evidence type="ECO:0000256" key="5">
    <source>
        <dbReference type="SAM" id="MobiDB-lite"/>
    </source>
</evidence>
<dbReference type="FunFam" id="2.40.50.140:FF:000155">
    <property type="entry name" value="rRNA biogenesis protein RRP5"/>
    <property type="match status" value="1"/>
</dbReference>
<evidence type="ECO:0000256" key="1">
    <source>
        <dbReference type="ARBA" id="ARBA00004604"/>
    </source>
</evidence>
<feature type="domain" description="S1 motif" evidence="6">
    <location>
        <begin position="43"/>
        <end position="115"/>
    </location>
</feature>
<evidence type="ECO:0000256" key="4">
    <source>
        <dbReference type="ARBA" id="ARBA00023242"/>
    </source>
</evidence>
<gene>
    <name evidence="7" type="ORF">N308_06721</name>
</gene>
<evidence type="ECO:0000259" key="6">
    <source>
        <dbReference type="PROSITE" id="PS50126"/>
    </source>
</evidence>
<dbReference type="AlphaFoldDB" id="A0A093H9F8"/>
<name>A0A093H9F8_STRCA</name>
<keyword evidence="3" id="KW-0677">Repeat</keyword>
<keyword evidence="4" id="KW-0539">Nucleus</keyword>
<dbReference type="FunFam" id="1.25.40.10:FF:000065">
    <property type="entry name" value="Programmed cell death 11"/>
    <property type="match status" value="1"/>
</dbReference>
<dbReference type="CDD" id="cd05705">
    <property type="entry name" value="S1_Rrp5_repeat_hs14"/>
    <property type="match status" value="1"/>
</dbReference>
<dbReference type="STRING" id="441894.ENSSCUP00000002733"/>
<dbReference type="PANTHER" id="PTHR23270">
    <property type="entry name" value="PROGRAMMED CELL DEATH PROTEIN 11 PRE-RRNA PROCESSING PROTEIN RRP5"/>
    <property type="match status" value="1"/>
</dbReference>
<protein>
    <submittedName>
        <fullName evidence="7">Protein RRP5</fullName>
    </submittedName>
</protein>
<dbReference type="Proteomes" id="UP000053584">
    <property type="component" value="Unassembled WGS sequence"/>
</dbReference>
<dbReference type="FunFam" id="1.25.40.10:FF:001887">
    <property type="entry name" value="Predicted protein"/>
    <property type="match status" value="1"/>
</dbReference>
<dbReference type="GO" id="GO:0003723">
    <property type="term" value="F:RNA binding"/>
    <property type="evidence" value="ECO:0007669"/>
    <property type="project" value="TreeGrafter"/>
</dbReference>
<dbReference type="InterPro" id="IPR003107">
    <property type="entry name" value="HAT"/>
</dbReference>
<dbReference type="SUPFAM" id="SSF48452">
    <property type="entry name" value="TPR-like"/>
    <property type="match status" value="2"/>
</dbReference>
<dbReference type="EMBL" id="KL205881">
    <property type="protein sequence ID" value="KFV76050.1"/>
    <property type="molecule type" value="Genomic_DNA"/>
</dbReference>
<dbReference type="InterPro" id="IPR011990">
    <property type="entry name" value="TPR-like_helical_dom_sf"/>
</dbReference>
<dbReference type="InterPro" id="IPR057302">
    <property type="entry name" value="Rrp5_S1"/>
</dbReference>
<comment type="subcellular location">
    <subcellularLocation>
        <location evidence="1">Nucleus</location>
        <location evidence="1">Nucleolus</location>
    </subcellularLocation>
</comment>
<dbReference type="SMART" id="SM00386">
    <property type="entry name" value="HAT"/>
    <property type="match status" value="5"/>
</dbReference>
<dbReference type="Pfam" id="PF23459">
    <property type="entry name" value="S1_RRP5"/>
    <property type="match status" value="1"/>
</dbReference>
<dbReference type="Pfam" id="PF23231">
    <property type="entry name" value="HAT_Syf1_CNRKL1_C"/>
    <property type="match status" value="1"/>
</dbReference>
<dbReference type="InterPro" id="IPR012340">
    <property type="entry name" value="NA-bd_OB-fold"/>
</dbReference>
<dbReference type="InterPro" id="IPR055430">
    <property type="entry name" value="HAT_Syf1_CNRKL1_C"/>
</dbReference>
<dbReference type="PROSITE" id="PS50126">
    <property type="entry name" value="S1"/>
    <property type="match status" value="1"/>
</dbReference>
<feature type="compositionally biased region" description="Acidic residues" evidence="5">
    <location>
        <begin position="220"/>
        <end position="230"/>
    </location>
</feature>